<name>A0A430G7L9_9SPHN</name>
<dbReference type="PANTHER" id="PTHR21660">
    <property type="entry name" value="THIOESTERASE SUPERFAMILY MEMBER-RELATED"/>
    <property type="match status" value="1"/>
</dbReference>
<dbReference type="CDD" id="cd03443">
    <property type="entry name" value="PaaI_thioesterase"/>
    <property type="match status" value="1"/>
</dbReference>
<evidence type="ECO:0000313" key="6">
    <source>
        <dbReference type="Proteomes" id="UP000287746"/>
    </source>
</evidence>
<dbReference type="InterPro" id="IPR006683">
    <property type="entry name" value="Thioestr_dom"/>
</dbReference>
<proteinExistence type="inferred from homology"/>
<protein>
    <recommendedName>
        <fullName evidence="4">Thioesterase domain-containing protein</fullName>
    </recommendedName>
</protein>
<dbReference type="AlphaFoldDB" id="A0A430G7L9"/>
<feature type="region of interest" description="Disordered" evidence="3">
    <location>
        <begin position="30"/>
        <end position="54"/>
    </location>
</feature>
<accession>A0A430G7L9</accession>
<sequence length="208" mass="22278">MRSADGLCRLPPRCAHAATAQEPGRAMLQSRPLDRAGHGRAFRRDGGAAGLRRRCDQMGRQGLADGDSRMTDLIPDGYSYAESPSAFPNHVGRIFHKTVEVPGGEPEKWVALYVEDHHVNSWGMAHGGLIAFLAEVGTAGAAWDPAGPPVVTISLTIQFLRAPKLGQLLEVRAKASRRTRSLVFVDAQAFAGGELQFTVTAVNKVIGG</sequence>
<dbReference type="Pfam" id="PF03061">
    <property type="entry name" value="4HBT"/>
    <property type="match status" value="1"/>
</dbReference>
<evidence type="ECO:0000256" key="3">
    <source>
        <dbReference type="SAM" id="MobiDB-lite"/>
    </source>
</evidence>
<feature type="domain" description="Thioesterase" evidence="4">
    <location>
        <begin position="123"/>
        <end position="194"/>
    </location>
</feature>
<dbReference type="SUPFAM" id="SSF54637">
    <property type="entry name" value="Thioesterase/thiol ester dehydrase-isomerase"/>
    <property type="match status" value="1"/>
</dbReference>
<dbReference type="InterPro" id="IPR039298">
    <property type="entry name" value="ACOT13"/>
</dbReference>
<evidence type="ECO:0000313" key="5">
    <source>
        <dbReference type="EMBL" id="RSY89510.1"/>
    </source>
</evidence>
<feature type="compositionally biased region" description="Basic and acidic residues" evidence="3">
    <location>
        <begin position="32"/>
        <end position="46"/>
    </location>
</feature>
<dbReference type="InterPro" id="IPR029069">
    <property type="entry name" value="HotDog_dom_sf"/>
</dbReference>
<organism evidence="5 6">
    <name type="scientific">Sphingomonas koreensis</name>
    <dbReference type="NCBI Taxonomy" id="93064"/>
    <lineage>
        <taxon>Bacteria</taxon>
        <taxon>Pseudomonadati</taxon>
        <taxon>Pseudomonadota</taxon>
        <taxon>Alphaproteobacteria</taxon>
        <taxon>Sphingomonadales</taxon>
        <taxon>Sphingomonadaceae</taxon>
        <taxon>Sphingomonas</taxon>
    </lineage>
</organism>
<comment type="similarity">
    <text evidence="1">Belongs to the thioesterase PaaI family.</text>
</comment>
<dbReference type="Proteomes" id="UP000287746">
    <property type="component" value="Unassembled WGS sequence"/>
</dbReference>
<dbReference type="GO" id="GO:0047617">
    <property type="term" value="F:fatty acyl-CoA hydrolase activity"/>
    <property type="evidence" value="ECO:0007669"/>
    <property type="project" value="InterPro"/>
</dbReference>
<evidence type="ECO:0000256" key="1">
    <source>
        <dbReference type="ARBA" id="ARBA00008324"/>
    </source>
</evidence>
<gene>
    <name evidence="5" type="ORF">DAH66_02295</name>
</gene>
<evidence type="ECO:0000256" key="2">
    <source>
        <dbReference type="ARBA" id="ARBA00022801"/>
    </source>
</evidence>
<comment type="caution">
    <text evidence="5">The sequence shown here is derived from an EMBL/GenBank/DDBJ whole genome shotgun (WGS) entry which is preliminary data.</text>
</comment>
<dbReference type="Gene3D" id="3.10.129.10">
    <property type="entry name" value="Hotdog Thioesterase"/>
    <property type="match status" value="1"/>
</dbReference>
<evidence type="ECO:0000259" key="4">
    <source>
        <dbReference type="Pfam" id="PF03061"/>
    </source>
</evidence>
<reference evidence="5 6" key="1">
    <citation type="submission" date="2018-07" db="EMBL/GenBank/DDBJ databases">
        <title>Genomic and Epidemiologic Investigation of an Indolent Hospital Outbreak.</title>
        <authorList>
            <person name="Johnson R.C."/>
            <person name="Deming C."/>
            <person name="Conlan S."/>
            <person name="Zellmer C.J."/>
            <person name="Michelin A.V."/>
            <person name="Lee-Lin S."/>
            <person name="Thomas P.J."/>
            <person name="Park M."/>
            <person name="Weingarten R.A."/>
            <person name="Less J."/>
            <person name="Dekker J.P."/>
            <person name="Frank K.M."/>
            <person name="Musser K.A."/>
            <person name="Mcquiston J.R."/>
            <person name="Henderson D.K."/>
            <person name="Lau A.F."/>
            <person name="Palmore T.N."/>
            <person name="Segre J.A."/>
        </authorList>
    </citation>
    <scope>NUCLEOTIDE SEQUENCE [LARGE SCALE GENOMIC DNA]</scope>
    <source>
        <strain evidence="5 6">SK-CDC1_0717</strain>
    </source>
</reference>
<keyword evidence="2" id="KW-0378">Hydrolase</keyword>
<dbReference type="PANTHER" id="PTHR21660:SF1">
    <property type="entry name" value="ACYL-COENZYME A THIOESTERASE 13"/>
    <property type="match status" value="1"/>
</dbReference>
<dbReference type="EMBL" id="QQYZ01000002">
    <property type="protein sequence ID" value="RSY89510.1"/>
    <property type="molecule type" value="Genomic_DNA"/>
</dbReference>